<dbReference type="GO" id="GO:0008324">
    <property type="term" value="F:monoatomic cation transmembrane transporter activity"/>
    <property type="evidence" value="ECO:0007669"/>
    <property type="project" value="InterPro"/>
</dbReference>
<comment type="caution">
    <text evidence="9">The sequence shown here is derived from an EMBL/GenBank/DDBJ whole genome shotgun (WGS) entry which is preliminary data.</text>
</comment>
<keyword evidence="6" id="KW-0406">Ion transport</keyword>
<feature type="transmembrane region" description="Helical" evidence="8">
    <location>
        <begin position="20"/>
        <end position="39"/>
    </location>
</feature>
<feature type="transmembrane region" description="Helical" evidence="8">
    <location>
        <begin position="358"/>
        <end position="380"/>
    </location>
</feature>
<dbReference type="PANTHER" id="PTHR32024">
    <property type="entry name" value="TRK SYSTEM POTASSIUM UPTAKE PROTEIN TRKG-RELATED"/>
    <property type="match status" value="1"/>
</dbReference>
<dbReference type="GO" id="GO:0005886">
    <property type="term" value="C:plasma membrane"/>
    <property type="evidence" value="ECO:0007669"/>
    <property type="project" value="UniProtKB-SubCell"/>
</dbReference>
<reference evidence="9" key="1">
    <citation type="submission" date="2022-02" db="EMBL/GenBank/DDBJ databases">
        <title>Corynebacterium sp. from urogenital microbiome.</title>
        <authorList>
            <person name="Cappelli E.A."/>
            <person name="Ribeiro T.G."/>
            <person name="Peixe L."/>
        </authorList>
    </citation>
    <scope>NUCLEOTIDE SEQUENCE</scope>
    <source>
        <strain evidence="9">C8Ua_174</strain>
    </source>
</reference>
<proteinExistence type="predicted"/>
<keyword evidence="4 8" id="KW-0812">Transmembrane</keyword>
<evidence type="ECO:0000313" key="10">
    <source>
        <dbReference type="Proteomes" id="UP001146469"/>
    </source>
</evidence>
<feature type="transmembrane region" description="Helical" evidence="8">
    <location>
        <begin position="133"/>
        <end position="157"/>
    </location>
</feature>
<feature type="transmembrane region" description="Helical" evidence="8">
    <location>
        <begin position="306"/>
        <end position="337"/>
    </location>
</feature>
<evidence type="ECO:0000256" key="7">
    <source>
        <dbReference type="ARBA" id="ARBA00023136"/>
    </source>
</evidence>
<evidence type="ECO:0000256" key="1">
    <source>
        <dbReference type="ARBA" id="ARBA00004651"/>
    </source>
</evidence>
<dbReference type="Pfam" id="PF02386">
    <property type="entry name" value="TrkH"/>
    <property type="match status" value="1"/>
</dbReference>
<dbReference type="RefSeq" id="WP_269944539.1">
    <property type="nucleotide sequence ID" value="NZ_JAKMUT010000005.1"/>
</dbReference>
<evidence type="ECO:0000256" key="4">
    <source>
        <dbReference type="ARBA" id="ARBA00022692"/>
    </source>
</evidence>
<protein>
    <submittedName>
        <fullName evidence="9">TrkH family potassium uptake protein</fullName>
    </submittedName>
</protein>
<evidence type="ECO:0000256" key="3">
    <source>
        <dbReference type="ARBA" id="ARBA00022475"/>
    </source>
</evidence>
<evidence type="ECO:0000256" key="2">
    <source>
        <dbReference type="ARBA" id="ARBA00022448"/>
    </source>
</evidence>
<keyword evidence="7 8" id="KW-0472">Membrane</keyword>
<evidence type="ECO:0000256" key="5">
    <source>
        <dbReference type="ARBA" id="ARBA00022989"/>
    </source>
</evidence>
<organism evidence="9 10">
    <name type="scientific">Corynebacterium evansiae</name>
    <dbReference type="NCBI Taxonomy" id="2913499"/>
    <lineage>
        <taxon>Bacteria</taxon>
        <taxon>Bacillati</taxon>
        <taxon>Actinomycetota</taxon>
        <taxon>Actinomycetes</taxon>
        <taxon>Mycobacteriales</taxon>
        <taxon>Corynebacteriaceae</taxon>
        <taxon>Corynebacterium</taxon>
    </lineage>
</organism>
<feature type="transmembrane region" description="Helical" evidence="8">
    <location>
        <begin position="200"/>
        <end position="223"/>
    </location>
</feature>
<dbReference type="InterPro" id="IPR003445">
    <property type="entry name" value="Cat_transpt"/>
</dbReference>
<name>A0A9X3LLM4_9CORY</name>
<feature type="transmembrane region" description="Helical" evidence="8">
    <location>
        <begin position="235"/>
        <end position="258"/>
    </location>
</feature>
<dbReference type="Proteomes" id="UP001146469">
    <property type="component" value="Unassembled WGS sequence"/>
</dbReference>
<dbReference type="AlphaFoldDB" id="A0A9X3LLM4"/>
<dbReference type="GO" id="GO:0030001">
    <property type="term" value="P:metal ion transport"/>
    <property type="evidence" value="ECO:0007669"/>
    <property type="project" value="UniProtKB-ARBA"/>
</dbReference>
<keyword evidence="5 8" id="KW-1133">Transmembrane helix</keyword>
<keyword evidence="2" id="KW-0813">Transport</keyword>
<evidence type="ECO:0000256" key="6">
    <source>
        <dbReference type="ARBA" id="ARBA00023065"/>
    </source>
</evidence>
<evidence type="ECO:0000256" key="8">
    <source>
        <dbReference type="SAM" id="Phobius"/>
    </source>
</evidence>
<comment type="subcellular location">
    <subcellularLocation>
        <location evidence="1">Cell membrane</location>
        <topology evidence="1">Multi-pass membrane protein</topology>
    </subcellularLocation>
</comment>
<keyword evidence="10" id="KW-1185">Reference proteome</keyword>
<sequence>MIAHPGESRRRGWQGFSPAQLVSVSFLLLILAGTALLLLPISRSGPESPEFTTALFTATSATCLTGLTVVDTATYWSHFGQVVIMLLIQVGGLGIMTLATVVSYVLAGQMGVKGRLRAAAEQRGRNLGEIRTIIFGTIGFSLATELVIAIVLTFRFASGYGYGFLPAVWEGTFHAISAFNNAGFGLRSDNLMPYVNDAGIILPIAVGIVIGGLGFPVLLELRARWRSKVKRPPSLTLIFTLTGTAILLVVGTVGFALMEWTNALRDLTPLSALQAAFFHSVSSRTAGFNSVDLTELRPSSLMLTDFLMFIGGGSGGTAGGVKVTTAAVLVAVLIAEVRGDEQLLVAGRRIPSRIVRQAMAVFMMAFLVVGVSIMALQLLLPQYDSHQITFETISAFATVGLTTGITPELPDFARIWLVVLMYLGRIGPITVVAALAARTNQRLYSYPVERPFIG</sequence>
<evidence type="ECO:0000313" key="9">
    <source>
        <dbReference type="EMBL" id="MCZ9289831.1"/>
    </source>
</evidence>
<gene>
    <name evidence="9" type="ORF">L8V00_06400</name>
</gene>
<feature type="transmembrane region" description="Helical" evidence="8">
    <location>
        <begin position="82"/>
        <end position="107"/>
    </location>
</feature>
<keyword evidence="3" id="KW-1003">Cell membrane</keyword>
<dbReference type="PANTHER" id="PTHR32024:SF1">
    <property type="entry name" value="KTR SYSTEM POTASSIUM UPTAKE PROTEIN B"/>
    <property type="match status" value="1"/>
</dbReference>
<accession>A0A9X3LLM4</accession>
<dbReference type="EMBL" id="JAKMUT010000005">
    <property type="protein sequence ID" value="MCZ9289831.1"/>
    <property type="molecule type" value="Genomic_DNA"/>
</dbReference>
<feature type="transmembrane region" description="Helical" evidence="8">
    <location>
        <begin position="415"/>
        <end position="437"/>
    </location>
</feature>